<dbReference type="EMBL" id="BAABAQ010000004">
    <property type="protein sequence ID" value="GAA4190249.1"/>
    <property type="molecule type" value="Genomic_DNA"/>
</dbReference>
<reference evidence="10" key="1">
    <citation type="journal article" date="2019" name="Int. J. Syst. Evol. Microbiol.">
        <title>The Global Catalogue of Microorganisms (GCM) 10K type strain sequencing project: providing services to taxonomists for standard genome sequencing and annotation.</title>
        <authorList>
            <consortium name="The Broad Institute Genomics Platform"/>
            <consortium name="The Broad Institute Genome Sequencing Center for Infectious Disease"/>
            <person name="Wu L."/>
            <person name="Ma J."/>
        </authorList>
    </citation>
    <scope>NUCLEOTIDE SEQUENCE [LARGE SCALE GENOMIC DNA]</scope>
    <source>
        <strain evidence="10">JCM 17388</strain>
    </source>
</reference>
<dbReference type="PRINTS" id="PR00364">
    <property type="entry name" value="DISEASERSIST"/>
</dbReference>
<feature type="repeat" description="TPR" evidence="5">
    <location>
        <begin position="890"/>
        <end position="923"/>
    </location>
</feature>
<feature type="repeat" description="TPR" evidence="5">
    <location>
        <begin position="730"/>
        <end position="763"/>
    </location>
</feature>
<feature type="DNA-binding region" description="OmpR/PhoB-type" evidence="6">
    <location>
        <begin position="1"/>
        <end position="90"/>
    </location>
</feature>
<keyword evidence="3 6" id="KW-0238">DNA-binding</keyword>
<comment type="caution">
    <text evidence="9">The sequence shown here is derived from an EMBL/GenBank/DDBJ whole genome shotgun (WGS) entry which is preliminary data.</text>
</comment>
<dbReference type="PANTHER" id="PTHR35807">
    <property type="entry name" value="TRANSCRIPTIONAL REGULATOR REDD-RELATED"/>
    <property type="match status" value="1"/>
</dbReference>
<evidence type="ECO:0000256" key="3">
    <source>
        <dbReference type="ARBA" id="ARBA00023125"/>
    </source>
</evidence>
<dbReference type="PROSITE" id="PS50005">
    <property type="entry name" value="TPR"/>
    <property type="match status" value="3"/>
</dbReference>
<dbReference type="InterPro" id="IPR051677">
    <property type="entry name" value="AfsR-DnrI-RedD_regulator"/>
</dbReference>
<dbReference type="InterPro" id="IPR036388">
    <property type="entry name" value="WH-like_DNA-bd_sf"/>
</dbReference>
<dbReference type="RefSeq" id="WP_344918287.1">
    <property type="nucleotide sequence ID" value="NZ_BAABAQ010000004.1"/>
</dbReference>
<proteinExistence type="inferred from homology"/>
<dbReference type="CDD" id="cd15831">
    <property type="entry name" value="BTAD"/>
    <property type="match status" value="1"/>
</dbReference>
<keyword evidence="4" id="KW-0804">Transcription</keyword>
<dbReference type="InterPro" id="IPR011990">
    <property type="entry name" value="TPR-like_helical_dom_sf"/>
</dbReference>
<sequence length="1077" mass="118792">MRFRVLGPVELWRDGHSITVVGEKQRTLLAVLVMNAGRTVSQDQLLTALWGADHPSSARKRLHNYVWSLRRLLSDSDALPRMPTGYRLRISPDDSDLEVFLTTTSEGRRLLAAGDIPQAAQRFHHALALWRGPALTGTNAELQATEGIALDEQRLTVLVERISADLALGRHGELIGELRRLVADHPLHEPLRGQLMLALYRVGRQSETLTVFRDLRRALNTELGTEPGPELQRLHQRVLATDPELHLTAPATPSEVERTAPHTTADSTAPADDPSPAVEVTGLCQLPRAIGDFTSREDEIERLVQGAVEDTDSAVVIEAIDGMAGVGKTALAVHVAHRLATRFPDGQLFLDLHGHTPGRRPVTPLEALHTLLRATGMAREKIPDDLEEAAALWRSAAARRRMLVVLDNAATAGQVRPLLLGRPGSHIVITSRRRLADLDDVTVLSLDVLSRAEAVALFTRIVGVERAHAERRAVDEVAALCGYLPLALRIAAARLLHRPAWTVRDLATRLGDQRGRLRELRTGDRDVAAAFTVSYEQLTAVQQRVFRLLGLIPGDDFDAHAAAALTGSSLVESESVLEELLDAHLLQQHTAGRYGFHDLLRDYAQQTCRATESENERGDAANRLRAYYLATATLTVRILGYSGYHQSLSEPVASAESPAITTSDQAAAWLDAERGNLLAAALVVHDAWVVDMSMTLWQYLFYHAHYGEALTLHRHASDVAQQVGDQKAHIQMLINLGITFWKNARYEQALQHHRQALDLAHQIGDRDMQSRALINLGITCAVMGDYEKSNGYLERSLTLSRESGNRRRESRNLLNIGNNYERMGRYRFALRYQEQALACARGIEDQATESRALGSLAYTYSRLGFYELAVSHSLPALTVARQTGDRGWEADMLNNLGVAYVGLCRYQEALSCYRQSLALSREIGSRSSQAETLGELGNFYLQLGRYSEAQDHHQQGLAMVDETGDLVTKTVVLNGLGQAACATGDPAKALDYHHQALALAESVGHLHGQAHAHRGIGDALYRTKHPKAAESWQQALDIFTEIGAPERKSLREYLATKNGIDSFRALRGPSMPDNAQQ</sequence>
<dbReference type="Gene3D" id="3.40.50.300">
    <property type="entry name" value="P-loop containing nucleotide triphosphate hydrolases"/>
    <property type="match status" value="1"/>
</dbReference>
<keyword evidence="2" id="KW-0805">Transcription regulation</keyword>
<evidence type="ECO:0000259" key="8">
    <source>
        <dbReference type="PROSITE" id="PS51755"/>
    </source>
</evidence>
<evidence type="ECO:0000256" key="4">
    <source>
        <dbReference type="ARBA" id="ARBA00023163"/>
    </source>
</evidence>
<dbReference type="Gene3D" id="1.25.40.10">
    <property type="entry name" value="Tetratricopeptide repeat domain"/>
    <property type="match status" value="3"/>
</dbReference>
<evidence type="ECO:0000256" key="1">
    <source>
        <dbReference type="ARBA" id="ARBA00005820"/>
    </source>
</evidence>
<dbReference type="PANTHER" id="PTHR35807:SF1">
    <property type="entry name" value="TRANSCRIPTIONAL REGULATOR REDD"/>
    <property type="match status" value="1"/>
</dbReference>
<keyword evidence="5" id="KW-0802">TPR repeat</keyword>
<dbReference type="SUPFAM" id="SSF48452">
    <property type="entry name" value="TPR-like"/>
    <property type="match status" value="3"/>
</dbReference>
<accession>A0ABP8ATJ6</accession>
<dbReference type="SUPFAM" id="SSF46894">
    <property type="entry name" value="C-terminal effector domain of the bipartite response regulators"/>
    <property type="match status" value="1"/>
</dbReference>
<dbReference type="Pfam" id="PF13424">
    <property type="entry name" value="TPR_12"/>
    <property type="match status" value="4"/>
</dbReference>
<dbReference type="SMART" id="SM00028">
    <property type="entry name" value="TPR"/>
    <property type="match status" value="7"/>
</dbReference>
<dbReference type="InterPro" id="IPR016032">
    <property type="entry name" value="Sig_transdc_resp-reg_C-effctor"/>
</dbReference>
<dbReference type="InterPro" id="IPR019734">
    <property type="entry name" value="TPR_rpt"/>
</dbReference>
<dbReference type="Pfam" id="PF03704">
    <property type="entry name" value="BTAD"/>
    <property type="match status" value="1"/>
</dbReference>
<dbReference type="InterPro" id="IPR005158">
    <property type="entry name" value="BTAD"/>
</dbReference>
<feature type="domain" description="OmpR/PhoB-type" evidence="8">
    <location>
        <begin position="1"/>
        <end position="90"/>
    </location>
</feature>
<evidence type="ECO:0000256" key="5">
    <source>
        <dbReference type="PROSITE-ProRule" id="PRU00339"/>
    </source>
</evidence>
<dbReference type="Proteomes" id="UP001501251">
    <property type="component" value="Unassembled WGS sequence"/>
</dbReference>
<organism evidence="9 10">
    <name type="scientific">Streptosporangium oxazolinicum</name>
    <dbReference type="NCBI Taxonomy" id="909287"/>
    <lineage>
        <taxon>Bacteria</taxon>
        <taxon>Bacillati</taxon>
        <taxon>Actinomycetota</taxon>
        <taxon>Actinomycetes</taxon>
        <taxon>Streptosporangiales</taxon>
        <taxon>Streptosporangiaceae</taxon>
        <taxon>Streptosporangium</taxon>
    </lineage>
</organism>
<dbReference type="PROSITE" id="PS51755">
    <property type="entry name" value="OMPR_PHOB"/>
    <property type="match status" value="1"/>
</dbReference>
<comment type="similarity">
    <text evidence="1">Belongs to the AfsR/DnrI/RedD regulatory family.</text>
</comment>
<dbReference type="InterPro" id="IPR001867">
    <property type="entry name" value="OmpR/PhoB-type_DNA-bd"/>
</dbReference>
<dbReference type="Pfam" id="PF00486">
    <property type="entry name" value="Trans_reg_C"/>
    <property type="match status" value="1"/>
</dbReference>
<evidence type="ECO:0000313" key="9">
    <source>
        <dbReference type="EMBL" id="GAA4190249.1"/>
    </source>
</evidence>
<feature type="region of interest" description="Disordered" evidence="7">
    <location>
        <begin position="249"/>
        <end position="276"/>
    </location>
</feature>
<dbReference type="InterPro" id="IPR027417">
    <property type="entry name" value="P-loop_NTPase"/>
</dbReference>
<gene>
    <name evidence="9" type="ORF">GCM10022252_28270</name>
</gene>
<evidence type="ECO:0000256" key="2">
    <source>
        <dbReference type="ARBA" id="ARBA00023015"/>
    </source>
</evidence>
<evidence type="ECO:0000313" key="10">
    <source>
        <dbReference type="Proteomes" id="UP001501251"/>
    </source>
</evidence>
<name>A0ABP8ATJ6_9ACTN</name>
<dbReference type="SMART" id="SM01043">
    <property type="entry name" value="BTAD"/>
    <property type="match status" value="1"/>
</dbReference>
<keyword evidence="10" id="KW-1185">Reference proteome</keyword>
<feature type="repeat" description="TPR" evidence="5">
    <location>
        <begin position="930"/>
        <end position="963"/>
    </location>
</feature>
<dbReference type="SUPFAM" id="SSF52540">
    <property type="entry name" value="P-loop containing nucleoside triphosphate hydrolases"/>
    <property type="match status" value="1"/>
</dbReference>
<evidence type="ECO:0000256" key="7">
    <source>
        <dbReference type="SAM" id="MobiDB-lite"/>
    </source>
</evidence>
<dbReference type="SMART" id="SM00862">
    <property type="entry name" value="Trans_reg_C"/>
    <property type="match status" value="1"/>
</dbReference>
<dbReference type="Gene3D" id="1.10.10.10">
    <property type="entry name" value="Winged helix-like DNA-binding domain superfamily/Winged helix DNA-binding domain"/>
    <property type="match status" value="2"/>
</dbReference>
<evidence type="ECO:0000256" key="6">
    <source>
        <dbReference type="PROSITE-ProRule" id="PRU01091"/>
    </source>
</evidence>
<protein>
    <submittedName>
        <fullName evidence="9">BTAD domain-containing putative transcriptional regulator</fullName>
    </submittedName>
</protein>